<dbReference type="InterPro" id="IPR013328">
    <property type="entry name" value="6PGD_dom2"/>
</dbReference>
<dbReference type="Pfam" id="PF03446">
    <property type="entry name" value="NAD_binding_2"/>
    <property type="match status" value="1"/>
</dbReference>
<dbReference type="InterPro" id="IPR006115">
    <property type="entry name" value="6PGDH_NADP-bd"/>
</dbReference>
<dbReference type="InterPro" id="IPR029154">
    <property type="entry name" value="HIBADH-like_NADP-bd"/>
</dbReference>
<protein>
    <submittedName>
        <fullName evidence="7">NAD(P)-dependent oxidoreductase</fullName>
    </submittedName>
</protein>
<dbReference type="AlphaFoldDB" id="A0A6G4U1J8"/>
<keyword evidence="8" id="KW-1185">Reference proteome</keyword>
<evidence type="ECO:0000256" key="3">
    <source>
        <dbReference type="ARBA" id="ARBA00023027"/>
    </source>
</evidence>
<dbReference type="PANTHER" id="PTHR43580">
    <property type="entry name" value="OXIDOREDUCTASE GLYR1-RELATED"/>
    <property type="match status" value="1"/>
</dbReference>
<organism evidence="7 8">
    <name type="scientific">Streptomyces coryli</name>
    <dbReference type="NCBI Taxonomy" id="1128680"/>
    <lineage>
        <taxon>Bacteria</taxon>
        <taxon>Bacillati</taxon>
        <taxon>Actinomycetota</taxon>
        <taxon>Actinomycetes</taxon>
        <taxon>Kitasatosporales</taxon>
        <taxon>Streptomycetaceae</taxon>
        <taxon>Streptomyces</taxon>
    </lineage>
</organism>
<feature type="active site" evidence="4">
    <location>
        <position position="161"/>
    </location>
</feature>
<feature type="domain" description="3-hydroxyisobutyrate dehydrogenase-like NAD-binding" evidence="6">
    <location>
        <begin position="155"/>
        <end position="274"/>
    </location>
</feature>
<reference evidence="7 8" key="1">
    <citation type="submission" date="2020-02" db="EMBL/GenBank/DDBJ databases">
        <title>Whole-genome analyses of novel actinobacteria.</title>
        <authorList>
            <person name="Sahin N."/>
        </authorList>
    </citation>
    <scope>NUCLEOTIDE SEQUENCE [LARGE SCALE GENOMIC DNA]</scope>
    <source>
        <strain evidence="7 8">A7024</strain>
    </source>
</reference>
<dbReference type="GO" id="GO:0016491">
    <property type="term" value="F:oxidoreductase activity"/>
    <property type="evidence" value="ECO:0007669"/>
    <property type="project" value="UniProtKB-KW"/>
</dbReference>
<dbReference type="GO" id="GO:0050661">
    <property type="term" value="F:NADP binding"/>
    <property type="evidence" value="ECO:0007669"/>
    <property type="project" value="InterPro"/>
</dbReference>
<dbReference type="Proteomes" id="UP000481583">
    <property type="component" value="Unassembled WGS sequence"/>
</dbReference>
<gene>
    <name evidence="7" type="ORF">G5C51_14540</name>
</gene>
<comment type="caution">
    <text evidence="7">The sequence shown here is derived from an EMBL/GenBank/DDBJ whole genome shotgun (WGS) entry which is preliminary data.</text>
</comment>
<dbReference type="InterPro" id="IPR036291">
    <property type="entry name" value="NAD(P)-bd_dom_sf"/>
</dbReference>
<dbReference type="PANTHER" id="PTHR43580:SF2">
    <property type="entry name" value="CYTOKINE-LIKE NUCLEAR FACTOR N-PAC"/>
    <property type="match status" value="1"/>
</dbReference>
<comment type="similarity">
    <text evidence="1">Belongs to the HIBADH-related family.</text>
</comment>
<proteinExistence type="inferred from homology"/>
<dbReference type="SUPFAM" id="SSF51735">
    <property type="entry name" value="NAD(P)-binding Rossmann-fold domains"/>
    <property type="match status" value="1"/>
</dbReference>
<dbReference type="EMBL" id="JAAKZV010000052">
    <property type="protein sequence ID" value="NGN65111.1"/>
    <property type="molecule type" value="Genomic_DNA"/>
</dbReference>
<keyword evidence="2" id="KW-0560">Oxidoreductase</keyword>
<evidence type="ECO:0000256" key="4">
    <source>
        <dbReference type="PIRSR" id="PIRSR000103-1"/>
    </source>
</evidence>
<evidence type="ECO:0000313" key="8">
    <source>
        <dbReference type="Proteomes" id="UP000481583"/>
    </source>
</evidence>
<dbReference type="InterPro" id="IPR051265">
    <property type="entry name" value="HIBADH-related_NP60_sf"/>
</dbReference>
<evidence type="ECO:0000259" key="6">
    <source>
        <dbReference type="Pfam" id="PF14833"/>
    </source>
</evidence>
<dbReference type="GO" id="GO:0051287">
    <property type="term" value="F:NAD binding"/>
    <property type="evidence" value="ECO:0007669"/>
    <property type="project" value="InterPro"/>
</dbReference>
<evidence type="ECO:0000313" key="7">
    <source>
        <dbReference type="EMBL" id="NGN65111.1"/>
    </source>
</evidence>
<dbReference type="Gene3D" id="3.40.50.720">
    <property type="entry name" value="NAD(P)-binding Rossmann-like Domain"/>
    <property type="match status" value="1"/>
</dbReference>
<evidence type="ECO:0000256" key="1">
    <source>
        <dbReference type="ARBA" id="ARBA00009080"/>
    </source>
</evidence>
<dbReference type="Pfam" id="PF14833">
    <property type="entry name" value="NAD_binding_11"/>
    <property type="match status" value="1"/>
</dbReference>
<evidence type="ECO:0000259" key="5">
    <source>
        <dbReference type="Pfam" id="PF03446"/>
    </source>
</evidence>
<name>A0A6G4U1J8_9ACTN</name>
<accession>A0A6G4U1J8</accession>
<dbReference type="PIRSF" id="PIRSF000103">
    <property type="entry name" value="HIBADH"/>
    <property type="match status" value="1"/>
</dbReference>
<sequence>MGAAMAGRLREAGIAVTVYNRTRATAEELAARTGAVVVATAREAAAAADVVVVSLADDAAAAGTYGGADGIAVGLRPGSVVLETSTIAPETVAALAALAEKQGAVLLDTPVSGSVAFAEHGELIVMAGGPAEALERARPVLNILAARVIHVGGSGAGAVMKLALNSVVHGLNLALSEALVLAERSGVAREMAYDVFAASAAGAPFVHYKRAAFVHPEDAAVGFTLGLVAKDLELILDRAERAGVPMEQAAFNLRQVRAAGEAGYADRDLSAMADFVRGH</sequence>
<keyword evidence="3" id="KW-0520">NAD</keyword>
<feature type="domain" description="6-phosphogluconate dehydrogenase NADP-binding" evidence="5">
    <location>
        <begin position="1"/>
        <end position="152"/>
    </location>
</feature>
<dbReference type="InterPro" id="IPR015815">
    <property type="entry name" value="HIBADH-related"/>
</dbReference>
<dbReference type="InterPro" id="IPR008927">
    <property type="entry name" value="6-PGluconate_DH-like_C_sf"/>
</dbReference>
<dbReference type="SUPFAM" id="SSF48179">
    <property type="entry name" value="6-phosphogluconate dehydrogenase C-terminal domain-like"/>
    <property type="match status" value="1"/>
</dbReference>
<dbReference type="Gene3D" id="1.10.1040.10">
    <property type="entry name" value="N-(1-d-carboxylethyl)-l-norvaline Dehydrogenase, domain 2"/>
    <property type="match status" value="1"/>
</dbReference>
<evidence type="ECO:0000256" key="2">
    <source>
        <dbReference type="ARBA" id="ARBA00023002"/>
    </source>
</evidence>